<comment type="similarity">
    <text evidence="1 3 5">Belongs to the GrpE family.</text>
</comment>
<comment type="function">
    <text evidence="3 4">Participates actively in the response to hyperosmotic and heat shock by preventing the aggregation of stress-denatured proteins, in association with DnaK and GrpE. It is the nucleotide exchange factor for DnaK and may function as a thermosensor. Unfolded proteins bind initially to DnaJ; upon interaction with the DnaJ-bound protein, DnaK hydrolyzes its bound ATP, resulting in the formation of a stable complex. GrpE releases ADP from DnaK; ATP binding to DnaK triggers the release of the substrate protein, thus completing the reaction cycle. Several rounds of ATP-dependent interactions between DnaJ, DnaK and GrpE are required for fully efficient folding.</text>
</comment>
<evidence type="ECO:0000256" key="3">
    <source>
        <dbReference type="HAMAP-Rule" id="MF_01151"/>
    </source>
</evidence>
<dbReference type="SUPFAM" id="SSF58014">
    <property type="entry name" value="Coiled-coil domain of nucleotide exchange factor GrpE"/>
    <property type="match status" value="1"/>
</dbReference>
<dbReference type="InterPro" id="IPR000740">
    <property type="entry name" value="GrpE"/>
</dbReference>
<dbReference type="Gene3D" id="3.90.20.20">
    <property type="match status" value="1"/>
</dbReference>
<dbReference type="RefSeq" id="WP_344635550.1">
    <property type="nucleotide sequence ID" value="NZ_BAAATR010000005.1"/>
</dbReference>
<dbReference type="Pfam" id="PF01025">
    <property type="entry name" value="GrpE"/>
    <property type="match status" value="1"/>
</dbReference>
<dbReference type="PROSITE" id="PS01071">
    <property type="entry name" value="GRPE"/>
    <property type="match status" value="1"/>
</dbReference>
<comment type="subcellular location">
    <subcellularLocation>
        <location evidence="3">Cytoplasm</location>
    </subcellularLocation>
</comment>
<name>A0ABN3DLY9_9ACTN</name>
<evidence type="ECO:0000313" key="6">
    <source>
        <dbReference type="EMBL" id="GAA2236115.1"/>
    </source>
</evidence>
<reference evidence="6 7" key="1">
    <citation type="journal article" date="2019" name="Int. J. Syst. Evol. Microbiol.">
        <title>The Global Catalogue of Microorganisms (GCM) 10K type strain sequencing project: providing services to taxonomists for standard genome sequencing and annotation.</title>
        <authorList>
            <consortium name="The Broad Institute Genomics Platform"/>
            <consortium name="The Broad Institute Genome Sequencing Center for Infectious Disease"/>
            <person name="Wu L."/>
            <person name="Ma J."/>
        </authorList>
    </citation>
    <scope>NUCLEOTIDE SEQUENCE [LARGE SCALE GENOMIC DNA]</scope>
    <source>
        <strain evidence="6 7">JCM 7356</strain>
    </source>
</reference>
<evidence type="ECO:0000256" key="5">
    <source>
        <dbReference type="RuleBase" id="RU004478"/>
    </source>
</evidence>
<evidence type="ECO:0000256" key="1">
    <source>
        <dbReference type="ARBA" id="ARBA00009054"/>
    </source>
</evidence>
<sequence length="184" mass="20240">MNDSHEGERSGELVLCGARHRAEPDFTPVRSRADEEVPTTPEELTALLAERTADLQRVQADFENYRKRVRRDRLAVREIAVANVLLGLLPVLDALDRAREFGEVTGGFQAVADELTEHLAALGLLPFGEVGERFDPTRHEALTYLHSPQAATPVCTAVHRPGYRVGGHLLRPAQVTVTAPPEHG</sequence>
<gene>
    <name evidence="3" type="primary">grpE</name>
    <name evidence="6" type="ORF">GCM10010430_16200</name>
</gene>
<dbReference type="InterPro" id="IPR013805">
    <property type="entry name" value="GrpE_CC"/>
</dbReference>
<keyword evidence="3 4" id="KW-0346">Stress response</keyword>
<dbReference type="Proteomes" id="UP001500305">
    <property type="component" value="Unassembled WGS sequence"/>
</dbReference>
<evidence type="ECO:0000313" key="7">
    <source>
        <dbReference type="Proteomes" id="UP001500305"/>
    </source>
</evidence>
<dbReference type="InterPro" id="IPR009012">
    <property type="entry name" value="GrpE_head"/>
</dbReference>
<keyword evidence="7" id="KW-1185">Reference proteome</keyword>
<evidence type="ECO:0000256" key="4">
    <source>
        <dbReference type="RuleBase" id="RU000639"/>
    </source>
</evidence>
<protein>
    <recommendedName>
        <fullName evidence="3 4">Protein GrpE</fullName>
    </recommendedName>
    <alternativeName>
        <fullName evidence="3">HSP-70 cofactor</fullName>
    </alternativeName>
</protein>
<dbReference type="PRINTS" id="PR00773">
    <property type="entry name" value="GRPEPROTEIN"/>
</dbReference>
<dbReference type="SUPFAM" id="SSF51064">
    <property type="entry name" value="Head domain of nucleotide exchange factor GrpE"/>
    <property type="match status" value="1"/>
</dbReference>
<dbReference type="CDD" id="cd00446">
    <property type="entry name" value="GrpE"/>
    <property type="match status" value="1"/>
</dbReference>
<organism evidence="6 7">
    <name type="scientific">Kitasatospora cystarginea</name>
    <dbReference type="NCBI Taxonomy" id="58350"/>
    <lineage>
        <taxon>Bacteria</taxon>
        <taxon>Bacillati</taxon>
        <taxon>Actinomycetota</taxon>
        <taxon>Actinomycetes</taxon>
        <taxon>Kitasatosporales</taxon>
        <taxon>Streptomycetaceae</taxon>
        <taxon>Kitasatospora</taxon>
    </lineage>
</organism>
<dbReference type="EMBL" id="BAAATR010000005">
    <property type="protein sequence ID" value="GAA2236115.1"/>
    <property type="molecule type" value="Genomic_DNA"/>
</dbReference>
<dbReference type="PANTHER" id="PTHR21237">
    <property type="entry name" value="GRPE PROTEIN"/>
    <property type="match status" value="1"/>
</dbReference>
<proteinExistence type="inferred from homology"/>
<comment type="subunit">
    <text evidence="3">Homodimer.</text>
</comment>
<keyword evidence="2 3" id="KW-0143">Chaperone</keyword>
<accession>A0ABN3DLY9</accession>
<comment type="caution">
    <text evidence="6">The sequence shown here is derived from an EMBL/GenBank/DDBJ whole genome shotgun (WGS) entry which is preliminary data.</text>
</comment>
<dbReference type="Gene3D" id="2.30.22.10">
    <property type="entry name" value="Head domain of nucleotide exchange factor GrpE"/>
    <property type="match status" value="1"/>
</dbReference>
<evidence type="ECO:0000256" key="2">
    <source>
        <dbReference type="ARBA" id="ARBA00023186"/>
    </source>
</evidence>
<keyword evidence="3" id="KW-0963">Cytoplasm</keyword>
<dbReference type="PANTHER" id="PTHR21237:SF23">
    <property type="entry name" value="GRPE PROTEIN HOMOLOG, MITOCHONDRIAL"/>
    <property type="match status" value="1"/>
</dbReference>
<dbReference type="HAMAP" id="MF_01151">
    <property type="entry name" value="GrpE"/>
    <property type="match status" value="1"/>
</dbReference>